<keyword evidence="2" id="KW-1185">Reference proteome</keyword>
<gene>
    <name evidence="1" type="ORF">GCM10022214_02180</name>
</gene>
<comment type="caution">
    <text evidence="1">The sequence shown here is derived from an EMBL/GenBank/DDBJ whole genome shotgun (WGS) entry which is preliminary data.</text>
</comment>
<dbReference type="EMBL" id="BAAAZG010000001">
    <property type="protein sequence ID" value="GAA4054756.1"/>
    <property type="molecule type" value="Genomic_DNA"/>
</dbReference>
<evidence type="ECO:0000313" key="2">
    <source>
        <dbReference type="Proteomes" id="UP001500683"/>
    </source>
</evidence>
<dbReference type="Proteomes" id="UP001500683">
    <property type="component" value="Unassembled WGS sequence"/>
</dbReference>
<proteinExistence type="predicted"/>
<evidence type="ECO:0008006" key="3">
    <source>
        <dbReference type="Google" id="ProtNLM"/>
    </source>
</evidence>
<organism evidence="1 2">
    <name type="scientific">Actinomadura miaoliensis</name>
    <dbReference type="NCBI Taxonomy" id="430685"/>
    <lineage>
        <taxon>Bacteria</taxon>
        <taxon>Bacillati</taxon>
        <taxon>Actinomycetota</taxon>
        <taxon>Actinomycetes</taxon>
        <taxon>Streptosporangiales</taxon>
        <taxon>Thermomonosporaceae</taxon>
        <taxon>Actinomadura</taxon>
    </lineage>
</organism>
<evidence type="ECO:0000313" key="1">
    <source>
        <dbReference type="EMBL" id="GAA4054756.1"/>
    </source>
</evidence>
<protein>
    <recommendedName>
        <fullName evidence="3">LysM domain-containing protein</fullName>
    </recommendedName>
</protein>
<dbReference type="RefSeq" id="WP_344939395.1">
    <property type="nucleotide sequence ID" value="NZ_BAAAZG010000001.1"/>
</dbReference>
<accession>A0ABP7UZA1</accession>
<sequence>MTRPRPTIGQKYTTQAGDTITEISFVAYGDARRYAELALHNADVPGFNAARVIAGLEIDIPEPDYLPMPRGVGGMRGGIGKSFTMRR</sequence>
<reference evidence="2" key="1">
    <citation type="journal article" date="2019" name="Int. J. Syst. Evol. Microbiol.">
        <title>The Global Catalogue of Microorganisms (GCM) 10K type strain sequencing project: providing services to taxonomists for standard genome sequencing and annotation.</title>
        <authorList>
            <consortium name="The Broad Institute Genomics Platform"/>
            <consortium name="The Broad Institute Genome Sequencing Center for Infectious Disease"/>
            <person name="Wu L."/>
            <person name="Ma J."/>
        </authorList>
    </citation>
    <scope>NUCLEOTIDE SEQUENCE [LARGE SCALE GENOMIC DNA]</scope>
    <source>
        <strain evidence="2">JCM 16702</strain>
    </source>
</reference>
<name>A0ABP7UZA1_9ACTN</name>